<sequence length="364" mass="41282">MDNVIGIISANFDTPELDELTKDRSVSALPYGSRYRLIDFALSNMTNSGINSVGIITPYSYRSLLDHVSSGEYWNLTKRNGGLFILPGAVYGPNNKRSHLLLRDIRKNSIYLKRSQAEFVLITASNVIYNMNFQEMIHQHNESGADMTLLYKIASKNMPDSTKIELKKNRIIDFDRNVEKGDAMLIPTVVINRKLLLKVLDWYANVDYMDLQSFLNNNTKNLVMEGYQFDGYMHLVSSMNDYYQMTMDLLKNDIRHELFSKENPIMTKDRDRSSTQYKDEAKVSNSLVPAGCVIEGTVENSVLFRNVKVGKGAVVRNSIILQSCVIEEGAKVEYAVIDRRNVVAKDSVLKGTVKHLLVLPKKGD</sequence>
<dbReference type="InterPro" id="IPR056818">
    <property type="entry name" value="GlmU/GlgC-like_hexapep"/>
</dbReference>
<gene>
    <name evidence="5" type="primary">glgD</name>
    <name evidence="5" type="ORF">HMPREF9013_0195</name>
</gene>
<evidence type="ECO:0000259" key="4">
    <source>
        <dbReference type="Pfam" id="PF24894"/>
    </source>
</evidence>
<comment type="similarity">
    <text evidence="1">Belongs to the bacterial/plant glucose-1-phosphate adenylyltransferase family.</text>
</comment>
<organism evidence="5 6">
    <name type="scientific">Bulleidia extructa W1219</name>
    <dbReference type="NCBI Taxonomy" id="679192"/>
    <lineage>
        <taxon>Bacteria</taxon>
        <taxon>Bacillati</taxon>
        <taxon>Bacillota</taxon>
        <taxon>Erysipelotrichia</taxon>
        <taxon>Erysipelotrichales</taxon>
        <taxon>Erysipelotrichaceae</taxon>
        <taxon>Bulleidia</taxon>
    </lineage>
</organism>
<comment type="caution">
    <text evidence="5">The sequence shown here is derived from an EMBL/GenBank/DDBJ whole genome shotgun (WGS) entry which is preliminary data.</text>
</comment>
<dbReference type="EC" id="2.7.7.27" evidence="5"/>
<keyword evidence="2" id="KW-0320">Glycogen biosynthesis</keyword>
<dbReference type="InterPro" id="IPR011004">
    <property type="entry name" value="Trimer_LpxA-like_sf"/>
</dbReference>
<dbReference type="PANTHER" id="PTHR43523:SF6">
    <property type="entry name" value="GLYCOGEN BIOSYNTHESIS PROTEIN GLGD"/>
    <property type="match status" value="1"/>
</dbReference>
<evidence type="ECO:0000256" key="1">
    <source>
        <dbReference type="ARBA" id="ARBA00010443"/>
    </source>
</evidence>
<dbReference type="InterPro" id="IPR011832">
    <property type="entry name" value="GlgDAde_trans"/>
</dbReference>
<dbReference type="CDD" id="cd02508">
    <property type="entry name" value="ADP_Glucose_PP"/>
    <property type="match status" value="1"/>
</dbReference>
<dbReference type="InterPro" id="IPR005835">
    <property type="entry name" value="NTP_transferase_dom"/>
</dbReference>
<dbReference type="eggNOG" id="COG0448">
    <property type="taxonomic scope" value="Bacteria"/>
</dbReference>
<keyword evidence="5" id="KW-0548">Nucleotidyltransferase</keyword>
<dbReference type="NCBIfam" id="TIGR02092">
    <property type="entry name" value="glgD"/>
    <property type="match status" value="1"/>
</dbReference>
<evidence type="ECO:0000313" key="5">
    <source>
        <dbReference type="EMBL" id="EFC05992.1"/>
    </source>
</evidence>
<feature type="domain" description="Glucose-1-phosphate adenylyltransferase/Bifunctional protein GlmU-like C-terminal hexapeptide" evidence="4">
    <location>
        <begin position="278"/>
        <end position="347"/>
    </location>
</feature>
<reference evidence="6" key="1">
    <citation type="submission" date="2009-12" db="EMBL/GenBank/DDBJ databases">
        <title>Sequence of Clostridiales genomosp. BVAB3 str. UPII9-5.</title>
        <authorList>
            <person name="Madupu R."/>
            <person name="Durkin A.S."/>
            <person name="Torralba M."/>
            <person name="Methe B."/>
            <person name="Sutton G.G."/>
            <person name="Strausberg R.L."/>
            <person name="Nelson K.E."/>
        </authorList>
    </citation>
    <scope>NUCLEOTIDE SEQUENCE [LARGE SCALE GENOMIC DNA]</scope>
    <source>
        <strain evidence="6">W1219</strain>
    </source>
</reference>
<dbReference type="CDD" id="cd04651">
    <property type="entry name" value="LbH_G1P_AT_C"/>
    <property type="match status" value="1"/>
</dbReference>
<dbReference type="PANTHER" id="PTHR43523">
    <property type="entry name" value="GLUCOSE-1-PHOSPHATE ADENYLYLTRANSFERASE-RELATED"/>
    <property type="match status" value="1"/>
</dbReference>
<evidence type="ECO:0000256" key="2">
    <source>
        <dbReference type="ARBA" id="ARBA00023056"/>
    </source>
</evidence>
<dbReference type="RefSeq" id="WP_006626941.1">
    <property type="nucleotide sequence ID" value="NZ_ADFR01000003.1"/>
</dbReference>
<accession>D2MNH0</accession>
<dbReference type="SUPFAM" id="SSF53448">
    <property type="entry name" value="Nucleotide-diphospho-sugar transferases"/>
    <property type="match status" value="1"/>
</dbReference>
<dbReference type="OrthoDB" id="9801810at2"/>
<dbReference type="InterPro" id="IPR029044">
    <property type="entry name" value="Nucleotide-diphossugar_trans"/>
</dbReference>
<dbReference type="Pfam" id="PF24894">
    <property type="entry name" value="Hexapep_GlmU"/>
    <property type="match status" value="1"/>
</dbReference>
<dbReference type="STRING" id="679192.HMPREF9013_0195"/>
<dbReference type="GO" id="GO:0005978">
    <property type="term" value="P:glycogen biosynthetic process"/>
    <property type="evidence" value="ECO:0007669"/>
    <property type="project" value="UniProtKB-KW"/>
</dbReference>
<dbReference type="Gene3D" id="3.90.550.10">
    <property type="entry name" value="Spore Coat Polysaccharide Biosynthesis Protein SpsA, Chain A"/>
    <property type="match status" value="1"/>
</dbReference>
<evidence type="ECO:0000259" key="3">
    <source>
        <dbReference type="Pfam" id="PF00483"/>
    </source>
</evidence>
<keyword evidence="5" id="KW-0808">Transferase</keyword>
<name>D2MNH0_9FIRM</name>
<dbReference type="Pfam" id="PF00483">
    <property type="entry name" value="NTP_transferase"/>
    <property type="match status" value="1"/>
</dbReference>
<keyword evidence="6" id="KW-1185">Reference proteome</keyword>
<protein>
    <submittedName>
        <fullName evidence="5">Glucose-1-phosphate adenylyltransferase, GlgD subunit</fullName>
        <ecNumber evidence="5">2.7.7.27</ecNumber>
    </submittedName>
</protein>
<dbReference type="SUPFAM" id="SSF51161">
    <property type="entry name" value="Trimeric LpxA-like enzymes"/>
    <property type="match status" value="1"/>
</dbReference>
<dbReference type="InterPro" id="IPR011831">
    <property type="entry name" value="ADP-Glc_PPase"/>
</dbReference>
<feature type="domain" description="Nucleotidyl transferase" evidence="3">
    <location>
        <begin position="18"/>
        <end position="157"/>
    </location>
</feature>
<dbReference type="EMBL" id="ADFR01000003">
    <property type="protein sequence ID" value="EFC05992.1"/>
    <property type="molecule type" value="Genomic_DNA"/>
</dbReference>
<dbReference type="Gene3D" id="2.160.10.10">
    <property type="entry name" value="Hexapeptide repeat proteins"/>
    <property type="match status" value="1"/>
</dbReference>
<dbReference type="AlphaFoldDB" id="D2MNH0"/>
<dbReference type="Proteomes" id="UP000005017">
    <property type="component" value="Unassembled WGS sequence"/>
</dbReference>
<dbReference type="GO" id="GO:0008878">
    <property type="term" value="F:glucose-1-phosphate adenylyltransferase activity"/>
    <property type="evidence" value="ECO:0007669"/>
    <property type="project" value="UniProtKB-EC"/>
</dbReference>
<evidence type="ECO:0000313" key="6">
    <source>
        <dbReference type="Proteomes" id="UP000005017"/>
    </source>
</evidence>
<proteinExistence type="inferred from homology"/>